<dbReference type="EMBL" id="BARU01037477">
    <property type="protein sequence ID" value="GAH88278.1"/>
    <property type="molecule type" value="Genomic_DNA"/>
</dbReference>
<sequence>MAEKKESKYQRCDECHGDYLIVFECKDGKKRCVRCKESFDACDECHGVNLIVFECKDGKKRCVRCKESFDAKEGRE</sequence>
<protein>
    <submittedName>
        <fullName evidence="1">Uncharacterized protein</fullName>
    </submittedName>
</protein>
<comment type="caution">
    <text evidence="1">The sequence shown here is derived from an EMBL/GenBank/DDBJ whole genome shotgun (WGS) entry which is preliminary data.</text>
</comment>
<evidence type="ECO:0000313" key="1">
    <source>
        <dbReference type="EMBL" id="GAH88278.1"/>
    </source>
</evidence>
<gene>
    <name evidence="1" type="ORF">S03H2_58393</name>
</gene>
<name>X1L254_9ZZZZ</name>
<organism evidence="1">
    <name type="scientific">marine sediment metagenome</name>
    <dbReference type="NCBI Taxonomy" id="412755"/>
    <lineage>
        <taxon>unclassified sequences</taxon>
        <taxon>metagenomes</taxon>
        <taxon>ecological metagenomes</taxon>
    </lineage>
</organism>
<reference evidence="1" key="1">
    <citation type="journal article" date="2014" name="Front. Microbiol.">
        <title>High frequency of phylogenetically diverse reductive dehalogenase-homologous genes in deep subseafloor sedimentary metagenomes.</title>
        <authorList>
            <person name="Kawai M."/>
            <person name="Futagami T."/>
            <person name="Toyoda A."/>
            <person name="Takaki Y."/>
            <person name="Nishi S."/>
            <person name="Hori S."/>
            <person name="Arai W."/>
            <person name="Tsubouchi T."/>
            <person name="Morono Y."/>
            <person name="Uchiyama I."/>
            <person name="Ito T."/>
            <person name="Fujiyama A."/>
            <person name="Inagaki F."/>
            <person name="Takami H."/>
        </authorList>
    </citation>
    <scope>NUCLEOTIDE SEQUENCE</scope>
    <source>
        <strain evidence="1">Expedition CK06-06</strain>
    </source>
</reference>
<accession>X1L254</accession>
<proteinExistence type="predicted"/>
<dbReference type="AlphaFoldDB" id="X1L254"/>